<reference evidence="4" key="2">
    <citation type="submission" date="2025-08" db="UniProtKB">
        <authorList>
            <consortium name="Ensembl"/>
        </authorList>
    </citation>
    <scope>IDENTIFICATION</scope>
    <source>
        <strain evidence="4">Thorbecke</strain>
    </source>
</reference>
<dbReference type="Proteomes" id="UP000001811">
    <property type="component" value="Chromosome 14"/>
</dbReference>
<dbReference type="GO" id="GO:0005829">
    <property type="term" value="C:cytosol"/>
    <property type="evidence" value="ECO:0007669"/>
    <property type="project" value="UniProtKB-ARBA"/>
</dbReference>
<dbReference type="eggNOG" id="ENOG502TD2Y">
    <property type="taxonomic scope" value="Eukaryota"/>
</dbReference>
<accession>G1TL07</accession>
<dbReference type="HOGENOM" id="CLU_111618_0_0_1"/>
<sequence>MKSLDGAGNLQRSGRRSFQSSSCRTWCSGNFSSRSFGNYLGNSVSTCDSFYPTNVVYSPRTYQVGSSLQGTCQETFSEPTGFQTSFTVTRPCHTSFYHPKNSIFFSPCQTNHAGSFGHGNAGFGSFGYGNTGFHSVGCGSNFFRPSYFSSRSSHSTCYQPAFGSRCFGSSY</sequence>
<comment type="similarity">
    <text evidence="3">Belongs to the PMG family.</text>
</comment>
<dbReference type="GO" id="GO:0045095">
    <property type="term" value="C:keratin filament"/>
    <property type="evidence" value="ECO:0007669"/>
    <property type="project" value="UniProtKB-UniRule"/>
</dbReference>
<evidence type="ECO:0000256" key="2">
    <source>
        <dbReference type="ARBA" id="ARBA00022744"/>
    </source>
</evidence>
<dbReference type="Bgee" id="ENSOCUG00000016589">
    <property type="expression patterns" value="Expressed in skin of back and 1 other cell type or tissue"/>
</dbReference>
<evidence type="ECO:0000256" key="1">
    <source>
        <dbReference type="ARBA" id="ARBA00003327"/>
    </source>
</evidence>
<dbReference type="InParanoid" id="G1TL07"/>
<dbReference type="Pfam" id="PF05287">
    <property type="entry name" value="PMG"/>
    <property type="match status" value="1"/>
</dbReference>
<proteinExistence type="inferred from homology"/>
<dbReference type="AlphaFoldDB" id="G1TL07"/>
<protein>
    <recommendedName>
        <fullName evidence="3">Keratin-associated protein</fullName>
    </recommendedName>
</protein>
<comment type="subunit">
    <text evidence="3">Interacts with hair keratins.</text>
</comment>
<dbReference type="STRING" id="9986.ENSOCUP00000017651"/>
<dbReference type="EMBL" id="AAGW02017632">
    <property type="status" value="NOT_ANNOTATED_CDS"/>
    <property type="molecule type" value="Genomic_DNA"/>
</dbReference>
<evidence type="ECO:0000256" key="3">
    <source>
        <dbReference type="RuleBase" id="RU369044"/>
    </source>
</evidence>
<reference evidence="4" key="3">
    <citation type="submission" date="2025-09" db="UniProtKB">
        <authorList>
            <consortium name="Ensembl"/>
        </authorList>
    </citation>
    <scope>IDENTIFICATION</scope>
    <source>
        <strain evidence="4">Thorbecke</strain>
    </source>
</reference>
<organism evidence="4 5">
    <name type="scientific">Oryctolagus cuniculus</name>
    <name type="common">Rabbit</name>
    <dbReference type="NCBI Taxonomy" id="9986"/>
    <lineage>
        <taxon>Eukaryota</taxon>
        <taxon>Metazoa</taxon>
        <taxon>Chordata</taxon>
        <taxon>Craniata</taxon>
        <taxon>Vertebrata</taxon>
        <taxon>Euteleostomi</taxon>
        <taxon>Mammalia</taxon>
        <taxon>Eutheria</taxon>
        <taxon>Euarchontoglires</taxon>
        <taxon>Glires</taxon>
        <taxon>Lagomorpha</taxon>
        <taxon>Leporidae</taxon>
        <taxon>Oryctolagus</taxon>
    </lineage>
</organism>
<evidence type="ECO:0000313" key="5">
    <source>
        <dbReference type="Proteomes" id="UP000001811"/>
    </source>
</evidence>
<dbReference type="FunCoup" id="G1TL07">
    <property type="interactions" value="7"/>
</dbReference>
<evidence type="ECO:0000313" key="4">
    <source>
        <dbReference type="Ensembl" id="ENSOCUP00000017651.2"/>
    </source>
</evidence>
<keyword evidence="5" id="KW-1185">Reference proteome</keyword>
<dbReference type="PaxDb" id="9986-ENSOCUP00000017651"/>
<reference evidence="4 5" key="1">
    <citation type="journal article" date="2011" name="Nature">
        <title>A high-resolution map of human evolutionary constraint using 29 mammals.</title>
        <authorList>
            <person name="Lindblad-Toh K."/>
            <person name="Garber M."/>
            <person name="Zuk O."/>
            <person name="Lin M.F."/>
            <person name="Parker B.J."/>
            <person name="Washietl S."/>
            <person name="Kheradpour P."/>
            <person name="Ernst J."/>
            <person name="Jordan G."/>
            <person name="Mauceli E."/>
            <person name="Ward L.D."/>
            <person name="Lowe C.B."/>
            <person name="Holloway A.K."/>
            <person name="Clamp M."/>
            <person name="Gnerre S."/>
            <person name="Alfoldi J."/>
            <person name="Beal K."/>
            <person name="Chang J."/>
            <person name="Clawson H."/>
            <person name="Cuff J."/>
            <person name="Di Palma F."/>
            <person name="Fitzgerald S."/>
            <person name="Flicek P."/>
            <person name="Guttman M."/>
            <person name="Hubisz M.J."/>
            <person name="Jaffe D.B."/>
            <person name="Jungreis I."/>
            <person name="Kent W.J."/>
            <person name="Kostka D."/>
            <person name="Lara M."/>
            <person name="Martins A.L."/>
            <person name="Massingham T."/>
            <person name="Moltke I."/>
            <person name="Raney B.J."/>
            <person name="Rasmussen M.D."/>
            <person name="Robinson J."/>
            <person name="Stark A."/>
            <person name="Vilella A.J."/>
            <person name="Wen J."/>
            <person name="Xie X."/>
            <person name="Zody M.C."/>
            <person name="Baldwin J."/>
            <person name="Bloom T."/>
            <person name="Chin C.W."/>
            <person name="Heiman D."/>
            <person name="Nicol R."/>
            <person name="Nusbaum C."/>
            <person name="Young S."/>
            <person name="Wilkinson J."/>
            <person name="Worley K.C."/>
            <person name="Kovar C.L."/>
            <person name="Muzny D.M."/>
            <person name="Gibbs R.A."/>
            <person name="Cree A."/>
            <person name="Dihn H.H."/>
            <person name="Fowler G."/>
            <person name="Jhangiani S."/>
            <person name="Joshi V."/>
            <person name="Lee S."/>
            <person name="Lewis L.R."/>
            <person name="Nazareth L.V."/>
            <person name="Okwuonu G."/>
            <person name="Santibanez J."/>
            <person name="Warren W.C."/>
            <person name="Mardis E.R."/>
            <person name="Weinstock G.M."/>
            <person name="Wilson R.K."/>
            <person name="Delehaunty K."/>
            <person name="Dooling D."/>
            <person name="Fronik C."/>
            <person name="Fulton L."/>
            <person name="Fulton B."/>
            <person name="Graves T."/>
            <person name="Minx P."/>
            <person name="Sodergren E."/>
            <person name="Birney E."/>
            <person name="Margulies E.H."/>
            <person name="Herrero J."/>
            <person name="Green E.D."/>
            <person name="Haussler D."/>
            <person name="Siepel A."/>
            <person name="Goldman N."/>
            <person name="Pollard K.S."/>
            <person name="Pedersen J.S."/>
            <person name="Lander E.S."/>
            <person name="Kellis M."/>
        </authorList>
    </citation>
    <scope>NUCLEOTIDE SEQUENCE [LARGE SCALE GENOMIC DNA]</scope>
    <source>
        <strain evidence="4 5">Thorbecke inbred</strain>
    </source>
</reference>
<comment type="function">
    <text evidence="1 3">In the hair cortex, hair keratin intermediate filaments are embedded in an interfilamentous matrix, consisting of hair keratin-associated proteins (KRTAP), which are essential for the formation of a rigid and resistant hair shaft through their extensive disulfide bond cross-linking with abundant cysteine residues of hair keratins. The matrix proteins include the high-sulfur and high-glycine-tyrosine keratins.</text>
</comment>
<name>G1TL07_RABIT</name>
<dbReference type="Ensembl" id="ENSOCUT00000016583.3">
    <property type="protein sequence ID" value="ENSOCUP00000017651.2"/>
    <property type="gene ID" value="ENSOCUG00000016589.3"/>
</dbReference>
<dbReference type="GeneTree" id="ENSGT00940000162109"/>
<keyword evidence="2 3" id="KW-0416">Keratin</keyword>
<dbReference type="InterPro" id="IPR007951">
    <property type="entry name" value="KRTAP_PMG"/>
</dbReference>